<gene>
    <name evidence="3" type="ORF">IX84_02935</name>
</gene>
<organism evidence="3 4">
    <name type="scientific">Phaeodactylibacter xiamenensis</name>
    <dbReference type="NCBI Taxonomy" id="1524460"/>
    <lineage>
        <taxon>Bacteria</taxon>
        <taxon>Pseudomonadati</taxon>
        <taxon>Bacteroidota</taxon>
        <taxon>Saprospiria</taxon>
        <taxon>Saprospirales</taxon>
        <taxon>Haliscomenobacteraceae</taxon>
        <taxon>Phaeodactylibacter</taxon>
    </lineage>
</organism>
<dbReference type="NCBIfam" id="TIGR04183">
    <property type="entry name" value="Por_Secre_tail"/>
    <property type="match status" value="1"/>
</dbReference>
<dbReference type="EMBL" id="JPOS01000010">
    <property type="protein sequence ID" value="KGE89302.1"/>
    <property type="molecule type" value="Genomic_DNA"/>
</dbReference>
<accession>A0A098SEB1</accession>
<comment type="caution">
    <text evidence="3">The sequence shown here is derived from an EMBL/GenBank/DDBJ whole genome shotgun (WGS) entry which is preliminary data.</text>
</comment>
<keyword evidence="4" id="KW-1185">Reference proteome</keyword>
<evidence type="ECO:0000259" key="2">
    <source>
        <dbReference type="Pfam" id="PF18962"/>
    </source>
</evidence>
<evidence type="ECO:0000313" key="4">
    <source>
        <dbReference type="Proteomes" id="UP000029736"/>
    </source>
</evidence>
<dbReference type="Pfam" id="PF18962">
    <property type="entry name" value="Por_Secre_tail"/>
    <property type="match status" value="1"/>
</dbReference>
<name>A0A098SEB1_9BACT</name>
<dbReference type="Gene3D" id="2.60.40.10">
    <property type="entry name" value="Immunoglobulins"/>
    <property type="match status" value="1"/>
</dbReference>
<dbReference type="InterPro" id="IPR013783">
    <property type="entry name" value="Ig-like_fold"/>
</dbReference>
<keyword evidence="1" id="KW-0732">Signal</keyword>
<dbReference type="AlphaFoldDB" id="A0A098SEB1"/>
<proteinExistence type="predicted"/>
<feature type="domain" description="Secretion system C-terminal sorting" evidence="2">
    <location>
        <begin position="363"/>
        <end position="434"/>
    </location>
</feature>
<sequence length="436" mass="48716">MKKHILLLFFALFSLAAAEAQVNVTFQVDMSNETVLNNDVQVVIKDPWIWTALTDQGNGIWSATVELDADNAYPYTFVNGGQDNWDGEETLPDECNFGTPSAPQRQVTVGQEDVVLNVVNFGGCDESVTHANITFQVNINAVDNFHPGGDVWVYMDDNWNEWYTMTDEDEDGIYTYTLERQVESSLTYRYSYQTGPDPDNDYDTESVPDDCANEDGFRFITVPLVDTQLPAVAYGSCDEAPTPKVNVTFQVDMSNETVLNNDVQVVIKDPWIWTALTDQGNGTWSATVELDGNRTYPFTYVNGGQDNWEGEESVPEDCNFGAESAPERQLIVEEADIVLDPLYFGTCLLVSVDDFIRDDRIQMFPNPAKEFLQLRSDAGPIQSVYFVDLFGRVVVSFLPGPTEAAKIDLQNLKAGVYIAVVEAQHGTSKQKIIIKR</sequence>
<feature type="chain" id="PRO_5001948240" description="Secretion system C-terminal sorting domain-containing protein" evidence="1">
    <location>
        <begin position="21"/>
        <end position="436"/>
    </location>
</feature>
<dbReference type="Proteomes" id="UP000029736">
    <property type="component" value="Unassembled WGS sequence"/>
</dbReference>
<dbReference type="RefSeq" id="WP_044216382.1">
    <property type="nucleotide sequence ID" value="NZ_JBKAGJ010000024.1"/>
</dbReference>
<feature type="signal peptide" evidence="1">
    <location>
        <begin position="1"/>
        <end position="20"/>
    </location>
</feature>
<protein>
    <recommendedName>
        <fullName evidence="2">Secretion system C-terminal sorting domain-containing protein</fullName>
    </recommendedName>
</protein>
<dbReference type="OrthoDB" id="1466161at2"/>
<evidence type="ECO:0000313" key="3">
    <source>
        <dbReference type="EMBL" id="KGE89302.1"/>
    </source>
</evidence>
<dbReference type="STRING" id="1524460.IX84_02935"/>
<reference evidence="3 4" key="1">
    <citation type="journal article" date="2014" name="Int. J. Syst. Evol. Microbiol.">
        <title>Phaeodactylibacter xiamenensis gen. nov., sp. nov., a member of the family Saprospiraceae isolated from the marine alga Phaeodactylum tricornutum.</title>
        <authorList>
            <person name="Chen Z.Jr."/>
            <person name="Lei X."/>
            <person name="Lai Q."/>
            <person name="Li Y."/>
            <person name="Zhang B."/>
            <person name="Zhang J."/>
            <person name="Zhang H."/>
            <person name="Yang L."/>
            <person name="Zheng W."/>
            <person name="Tian Y."/>
            <person name="Yu Z."/>
            <person name="Xu H.Jr."/>
            <person name="Zheng T."/>
        </authorList>
    </citation>
    <scope>NUCLEOTIDE SEQUENCE [LARGE SCALE GENOMIC DNA]</scope>
    <source>
        <strain evidence="3 4">KD52</strain>
    </source>
</reference>
<evidence type="ECO:0000256" key="1">
    <source>
        <dbReference type="SAM" id="SignalP"/>
    </source>
</evidence>
<dbReference type="InterPro" id="IPR026444">
    <property type="entry name" value="Secre_tail"/>
</dbReference>